<dbReference type="SUPFAM" id="SSF48371">
    <property type="entry name" value="ARM repeat"/>
    <property type="match status" value="1"/>
</dbReference>
<dbReference type="RefSeq" id="WP_073540129.1">
    <property type="nucleotide sequence ID" value="NZ_CP018335.1"/>
</dbReference>
<evidence type="ECO:0000313" key="3">
    <source>
        <dbReference type="Proteomes" id="UP000184604"/>
    </source>
</evidence>
<accession>A0A1L5FC10</accession>
<dbReference type="EMBL" id="CP018335">
    <property type="protein sequence ID" value="APM40542.1"/>
    <property type="molecule type" value="Genomic_DNA"/>
</dbReference>
<organism evidence="2 3">
    <name type="scientific">Clostridium kluyveri</name>
    <dbReference type="NCBI Taxonomy" id="1534"/>
    <lineage>
        <taxon>Bacteria</taxon>
        <taxon>Bacillati</taxon>
        <taxon>Bacillota</taxon>
        <taxon>Clostridia</taxon>
        <taxon>Eubacteriales</taxon>
        <taxon>Clostridiaceae</taxon>
        <taxon>Clostridium</taxon>
    </lineage>
</organism>
<reference evidence="2 3" key="1">
    <citation type="submission" date="2016-12" db="EMBL/GenBank/DDBJ databases">
        <title>Complete genome sequence of Clostridium kluyveri JZZ isolated from the pit mud of a Chinese flavor liquor-making factory.</title>
        <authorList>
            <person name="Wang Y."/>
        </authorList>
    </citation>
    <scope>NUCLEOTIDE SEQUENCE [LARGE SCALE GENOMIC DNA]</scope>
    <source>
        <strain evidence="2 3">JZZ</strain>
    </source>
</reference>
<dbReference type="InterPro" id="IPR023346">
    <property type="entry name" value="Lysozyme-like_dom_sf"/>
</dbReference>
<dbReference type="Pfam" id="PF01464">
    <property type="entry name" value="SLT"/>
    <property type="match status" value="1"/>
</dbReference>
<dbReference type="InterPro" id="IPR008258">
    <property type="entry name" value="Transglycosylase_SLT_dom_1"/>
</dbReference>
<proteinExistence type="predicted"/>
<dbReference type="AlphaFoldDB" id="A0A1L5FC10"/>
<feature type="domain" description="Transglycosylase SLT" evidence="1">
    <location>
        <begin position="919"/>
        <end position="1011"/>
    </location>
</feature>
<evidence type="ECO:0000259" key="1">
    <source>
        <dbReference type="Pfam" id="PF01464"/>
    </source>
</evidence>
<dbReference type="Gene3D" id="1.10.530.10">
    <property type="match status" value="1"/>
</dbReference>
<protein>
    <recommendedName>
        <fullName evidence="1">Transglycosylase SLT domain-containing protein</fullName>
    </recommendedName>
</protein>
<dbReference type="SUPFAM" id="SSF53955">
    <property type="entry name" value="Lysozyme-like"/>
    <property type="match status" value="1"/>
</dbReference>
<name>A0A1L5FC10_CLOKL</name>
<evidence type="ECO:0000313" key="2">
    <source>
        <dbReference type="EMBL" id="APM40542.1"/>
    </source>
</evidence>
<gene>
    <name evidence="2" type="ORF">BS101_18330</name>
</gene>
<sequence>MAEIRARIVLEDTMSSQIVSPIEAVNKLTESAKVANNVIDMMTGKNIDVDTTSAINEIKNVKESVTSANNVIDLMSKKKVSINTDNAIDKINEVKNSVNSTAEVIDMVSGKRIDMDTALANSKIGELKNNIKEIVTHPLNIPINATNKTKEVISKVKGDMATIKSTLLSINAVNKTVGVVSKAKSELLSLAKLPVTIAIKAKDETSSVISKIKNNLFSLKTLAATMATNAAGKATIGAASDLEQEQIAMKHFIGYNNQSSSQADVQKMTDSYISQLRTEANITPFGTSEVIAAGRRAVNITSGDTKAGMDLVKLSENMAALNPGKSVMDAMEALADLKTGETERMKEFGFKISQDDINNAGGVESYFKQQTSSEGNIGKVFAGGASELSNSTAGKWSTVTGNLETIGANFGKAFLPVINKILTPLANLLDKNADGFTKFGENIIKIGGKIGTVLTPTFNTISKIIKSVGEPAFKSLSKIVQTVVLPAFKFLGGIAQQYVIPAVTAIAGVVNKYLPPIANSFIKSFNSIKPHLEHFWNVIKVNIIPIVQDLWGKIKEAMPGIQKVFSVAFDIIAKVVGKALDVIAELSPIIKGVYDFIAPILGWIIDLFNGIADAIKKAYDWLTKWLDKDKSNKVTTKDENGKTTTVTMTDWKVGPIPGNNALGTTYWRGGPTWVNENGPELMELPAGTKIHSNRESNNMMKNMQVQASIPNMNTSNITKWGEDIPESMAKGIRQNTKSVTDATTLMASKIKELIHFSVPDKGPLSDFDTYAVDMMKTYGTGIQNNIKSVTTPTTNMSTGVKNIYTDLKNQSLTYGQGIVQELGAGIQSNVGNLTSIVKALTDKVIEEFKTGFGIHSPSLVMYKLSQFIPQGVIKGISSIDIQKFIKNWIGDITSMAGSAMGGNVTEWLTAALGITGTPMSWLPGLLQLVKRESGGNPTAWNSISVGGEHATGLLQMLGSTFREHMVSGLNNIMNPIANAASAIDYIKSRYGNVNNIPNLYGGNYVGYAQGGIATQPSIFGEGDYPEMAIPLKKDNSRSKYLLEQAEALVNGDKKSGIKIIIEKLADKIVVREEADIDKIATALVKKLTIAEMNI</sequence>
<dbReference type="Proteomes" id="UP000184604">
    <property type="component" value="Chromosome"/>
</dbReference>
<dbReference type="InterPro" id="IPR016024">
    <property type="entry name" value="ARM-type_fold"/>
</dbReference>